<dbReference type="GO" id="GO:0005737">
    <property type="term" value="C:cytoplasm"/>
    <property type="evidence" value="ECO:0000318"/>
    <property type="project" value="GO_Central"/>
</dbReference>
<evidence type="ECO:0000313" key="3">
    <source>
        <dbReference type="Proteomes" id="UP000000305"/>
    </source>
</evidence>
<dbReference type="InterPro" id="IPR011333">
    <property type="entry name" value="SKP1/BTB/POZ_sf"/>
</dbReference>
<dbReference type="OrthoDB" id="6359816at2759"/>
<dbReference type="InterPro" id="IPR008974">
    <property type="entry name" value="TRAF-like"/>
</dbReference>
<dbReference type="FunFam" id="3.30.710.10:FF:000159">
    <property type="entry name" value="Speckle-type POZ protein B"/>
    <property type="match status" value="1"/>
</dbReference>
<dbReference type="Gene3D" id="1.25.40.420">
    <property type="match status" value="1"/>
</dbReference>
<gene>
    <name evidence="2" type="ORF">DAPPUDRAFT_69492</name>
</gene>
<dbReference type="KEGG" id="dpx:DAPPUDRAFT_69492"/>
<dbReference type="OMA" id="DTWPEIG"/>
<dbReference type="HOGENOM" id="CLU_004253_2_0_1"/>
<dbReference type="PROSITE" id="PS50097">
    <property type="entry name" value="BTB"/>
    <property type="match status" value="1"/>
</dbReference>
<evidence type="ECO:0000259" key="1">
    <source>
        <dbReference type="PROSITE" id="PS50097"/>
    </source>
</evidence>
<dbReference type="AlphaFoldDB" id="E9I3H2"/>
<feature type="domain" description="BTB" evidence="1">
    <location>
        <begin position="143"/>
        <end position="210"/>
    </location>
</feature>
<dbReference type="GO" id="GO:0030162">
    <property type="term" value="P:regulation of proteolysis"/>
    <property type="evidence" value="ECO:0000318"/>
    <property type="project" value="GO_Central"/>
</dbReference>
<proteinExistence type="predicted"/>
<reference evidence="2 3" key="1">
    <citation type="journal article" date="2011" name="Science">
        <title>The ecoresponsive genome of Daphnia pulex.</title>
        <authorList>
            <person name="Colbourne J.K."/>
            <person name="Pfrender M.E."/>
            <person name="Gilbert D."/>
            <person name="Thomas W.K."/>
            <person name="Tucker A."/>
            <person name="Oakley T.H."/>
            <person name="Tokishita S."/>
            <person name="Aerts A."/>
            <person name="Arnold G.J."/>
            <person name="Basu M.K."/>
            <person name="Bauer D.J."/>
            <person name="Caceres C.E."/>
            <person name="Carmel L."/>
            <person name="Casola C."/>
            <person name="Choi J.H."/>
            <person name="Detter J.C."/>
            <person name="Dong Q."/>
            <person name="Dusheyko S."/>
            <person name="Eads B.D."/>
            <person name="Frohlich T."/>
            <person name="Geiler-Samerotte K.A."/>
            <person name="Gerlach D."/>
            <person name="Hatcher P."/>
            <person name="Jogdeo S."/>
            <person name="Krijgsveld J."/>
            <person name="Kriventseva E.V."/>
            <person name="Kultz D."/>
            <person name="Laforsch C."/>
            <person name="Lindquist E."/>
            <person name="Lopez J."/>
            <person name="Manak J.R."/>
            <person name="Muller J."/>
            <person name="Pangilinan J."/>
            <person name="Patwardhan R.P."/>
            <person name="Pitluck S."/>
            <person name="Pritham E.J."/>
            <person name="Rechtsteiner A."/>
            <person name="Rho M."/>
            <person name="Rogozin I.B."/>
            <person name="Sakarya O."/>
            <person name="Salamov A."/>
            <person name="Schaack S."/>
            <person name="Shapiro H."/>
            <person name="Shiga Y."/>
            <person name="Skalitzky C."/>
            <person name="Smith Z."/>
            <person name="Souvorov A."/>
            <person name="Sung W."/>
            <person name="Tang Z."/>
            <person name="Tsuchiya D."/>
            <person name="Tu H."/>
            <person name="Vos H."/>
            <person name="Wang M."/>
            <person name="Wolf Y.I."/>
            <person name="Yamagata H."/>
            <person name="Yamada T."/>
            <person name="Ye Y."/>
            <person name="Shaw J.R."/>
            <person name="Andrews J."/>
            <person name="Crease T.J."/>
            <person name="Tang H."/>
            <person name="Lucas S.M."/>
            <person name="Robertson H.M."/>
            <person name="Bork P."/>
            <person name="Koonin E.V."/>
            <person name="Zdobnov E.M."/>
            <person name="Grigoriev I.V."/>
            <person name="Lynch M."/>
            <person name="Boore J.L."/>
        </authorList>
    </citation>
    <scope>NUCLEOTIDE SEQUENCE [LARGE SCALE GENOMIC DNA]</scope>
</reference>
<name>E9I3H2_DAPPU</name>
<organism evidence="2 3">
    <name type="scientific">Daphnia pulex</name>
    <name type="common">Water flea</name>
    <dbReference type="NCBI Taxonomy" id="6669"/>
    <lineage>
        <taxon>Eukaryota</taxon>
        <taxon>Metazoa</taxon>
        <taxon>Ecdysozoa</taxon>
        <taxon>Arthropoda</taxon>
        <taxon>Crustacea</taxon>
        <taxon>Branchiopoda</taxon>
        <taxon>Diplostraca</taxon>
        <taxon>Cladocera</taxon>
        <taxon>Anomopoda</taxon>
        <taxon>Daphniidae</taxon>
        <taxon>Daphnia</taxon>
    </lineage>
</organism>
<sequence>EFLKSIDFHAPGDEDIKWFLKIYPNGQELEGSVSLLIYMTSPLPFKDVCINFVKFELVDQDTNLKLCTMGKEGPFNFPEANSAWGCKNIPQNRFLSLGNLRVICKLEYQVEKLEALKMPFSITSETEDLATNLAELYTSMNNSDVIFAVGNKEFPAHKAIVGARSPVFTAMFQHDMTEAALNRVEIVDIEPEIFQAVLRFIYTDQVNLTNENSTALLAASNRYFLNLLKWKCEMFLAQDLSVNNCCERLMLADTHDASNLKKVAGNVIRKSSAALKKTESWKKMMKTASPDLLREIIESVLLS</sequence>
<dbReference type="EMBL" id="GL734555">
    <property type="protein sequence ID" value="EFX61458.1"/>
    <property type="molecule type" value="Genomic_DNA"/>
</dbReference>
<dbReference type="SUPFAM" id="SSF49599">
    <property type="entry name" value="TRAF domain-like"/>
    <property type="match status" value="1"/>
</dbReference>
<dbReference type="Gene3D" id="3.30.710.10">
    <property type="entry name" value="Potassium Channel Kv1.1, Chain A"/>
    <property type="match status" value="1"/>
</dbReference>
<dbReference type="PhylomeDB" id="E9I3H2"/>
<dbReference type="InterPro" id="IPR002083">
    <property type="entry name" value="MATH/TRAF_dom"/>
</dbReference>
<dbReference type="SMART" id="SM00225">
    <property type="entry name" value="BTB"/>
    <property type="match status" value="1"/>
</dbReference>
<dbReference type="PANTHER" id="PTHR24413">
    <property type="entry name" value="SPECKLE-TYPE POZ PROTEIN"/>
    <property type="match status" value="1"/>
</dbReference>
<keyword evidence="3" id="KW-1185">Reference proteome</keyword>
<dbReference type="Proteomes" id="UP000000305">
    <property type="component" value="Unassembled WGS sequence"/>
</dbReference>
<dbReference type="Gene3D" id="2.60.210.10">
    <property type="entry name" value="Apoptosis, Tumor Necrosis Factor Receptor Associated Protein 2, Chain A"/>
    <property type="match status" value="1"/>
</dbReference>
<dbReference type="InterPro" id="IPR000210">
    <property type="entry name" value="BTB/POZ_dom"/>
</dbReference>
<dbReference type="GO" id="GO:0031625">
    <property type="term" value="F:ubiquitin protein ligase binding"/>
    <property type="evidence" value="ECO:0000318"/>
    <property type="project" value="GO_Central"/>
</dbReference>
<accession>E9I3H2</accession>
<dbReference type="GO" id="GO:0043161">
    <property type="term" value="P:proteasome-mediated ubiquitin-dependent protein catabolic process"/>
    <property type="evidence" value="ECO:0000318"/>
    <property type="project" value="GO_Central"/>
</dbReference>
<dbReference type="Pfam" id="PF00651">
    <property type="entry name" value="BTB"/>
    <property type="match status" value="1"/>
</dbReference>
<dbReference type="SUPFAM" id="SSF54695">
    <property type="entry name" value="POZ domain"/>
    <property type="match status" value="1"/>
</dbReference>
<feature type="non-terminal residue" evidence="2">
    <location>
        <position position="1"/>
    </location>
</feature>
<dbReference type="eggNOG" id="KOG1987">
    <property type="taxonomic scope" value="Eukaryota"/>
</dbReference>
<evidence type="ECO:0000313" key="2">
    <source>
        <dbReference type="EMBL" id="EFX61458.1"/>
    </source>
</evidence>
<dbReference type="GO" id="GO:0005634">
    <property type="term" value="C:nucleus"/>
    <property type="evidence" value="ECO:0000318"/>
    <property type="project" value="GO_Central"/>
</dbReference>
<protein>
    <recommendedName>
        <fullName evidence="1">BTB domain-containing protein</fullName>
    </recommendedName>
</protein>
<dbReference type="CDD" id="cd00121">
    <property type="entry name" value="MATH"/>
    <property type="match status" value="1"/>
</dbReference>
<dbReference type="InParanoid" id="E9I3H2"/>